<feature type="domain" description="Fibronectin type-III" evidence="2">
    <location>
        <begin position="20"/>
        <end position="109"/>
    </location>
</feature>
<gene>
    <name evidence="3" type="ORF">ACFQ13_10560</name>
</gene>
<dbReference type="RefSeq" id="WP_386117083.1">
    <property type="nucleotide sequence ID" value="NZ_JBHTKM010000063.1"/>
</dbReference>
<evidence type="ECO:0000313" key="3">
    <source>
        <dbReference type="EMBL" id="MFD1016363.1"/>
    </source>
</evidence>
<evidence type="ECO:0000256" key="1">
    <source>
        <dbReference type="ARBA" id="ARBA00022729"/>
    </source>
</evidence>
<keyword evidence="4" id="KW-1185">Reference proteome</keyword>
<name>A0ABW3KUN9_9FLAO</name>
<protein>
    <submittedName>
        <fullName evidence="3">T9SS type A sorting domain-containing protein</fullName>
    </submittedName>
</protein>
<dbReference type="Gene3D" id="2.60.40.10">
    <property type="entry name" value="Immunoglobulins"/>
    <property type="match status" value="1"/>
</dbReference>
<dbReference type="NCBIfam" id="TIGR04183">
    <property type="entry name" value="Por_Secre_tail"/>
    <property type="match status" value="1"/>
</dbReference>
<accession>A0ABW3KUN9</accession>
<keyword evidence="1" id="KW-0732">Signal</keyword>
<sequence length="1273" mass="136217">DGFSTWAGPINFTTEISCPEITGLTIDSFTDTTANISWTPGDIETAWEIVVQTSGTGTPSSGIPTSTNPHSWSGLTELTTYEVYVRANCVSDGFSTWAGPITFTTTCGAITPPYSANMEINVPDVCWKEAGSGEVNAGPGDIGESDWRGYRSYAFGPSNAINLYSNNDREWLLSPTFDLTSGGPFQLEINVAVTNWNSTTADDSMGSDDEVQLLITTDGGTTWNNLTTWNAANEPEVTGTEYTEDLSSYSGNVQFAIWASDGTIDDSEDYDFHVGKFKLGSLKDTDTQAKNPNSSIASNTIIASNVTTVATSTDAFSFIIEDLATSDFLPTNVTSMRFVPGLNNTADWTDHIQGITLYDENLVDYTPTTTITDTAIILDFDTPIAIANGTALEFVLGFYLNTNNIVDESIIQFQIDAASNGFVADNNGSGFADPFSGTVIGENITLDVVSTEIAFSEQPSNTYVNEIMTPDVTVAAIDTNGNIDVSYDLDIEITSTGSLIGSPITATAANGVATFAGLTHTVVDTGLVFTADDDLHPTTTSSAFDIEAIPVGPVVIAIQDFDGTTPEWTYTNEISFFDNTWGSDGFYGIINITSASPIDYENMQGNILGENDLDDEDDNGTSGFATTTFATIDISTYNNVELTFDWDVVGYNANNDDARYEVFFDGVGQGTVYLLDGDSSTETDEGTVTVLIPNTVSNVSLEIEIRNNGGGGFSGFDNFKLEGEMIPTSNTYTYNGTWSPSDPNGTTTANDIIAVTSGNAIIDTDTSVNNITVSAGAALTVNSGVTLTVGGAEGLTLTSTSTSYSSLILDGSISGSIYYERHVNGNAGLGDTNAVGDNDLISPPLSGETFSDFATANDSNLLANPSDPTEKAFALFNKTTGVYENYNTSTNASTLLNAGTGFRATTSNTATLRFSGTVETADFPIDIIHSGPAYAEWNLIGNPYPSYITIEDLLNHVVGNEEGTDIKNIDLLNDTSGIYGYDGNEDNGWDVINLANAPGRLMTPGQGFFVAADADQVANFDFKFTTAMRTSGSSDDFIVGRTADVLTYLELMVQTETNQYTTQLYFNSNASRGLDPGYDAKVWGGTVPSFALYSHLVEDNTGLPIALQSLNTTDLTDVTVPLGVHANQGETLTFNIDSAHLPESTLVYLEDTVTNTYTLLNTNDYVLTPNSNITGIGRFYLHLSSNTLSLQDNAVTALNIYTNTADQTIVISGQINDKTTATIYDMQGRIVVQYTLNSNETVQTLDTKHMVKGIYVIDLSNKTQSKTQKIIIN</sequence>
<dbReference type="InterPro" id="IPR036116">
    <property type="entry name" value="FN3_sf"/>
</dbReference>
<comment type="caution">
    <text evidence="3">The sequence shown here is derived from an EMBL/GenBank/DDBJ whole genome shotgun (WGS) entry which is preliminary data.</text>
</comment>
<dbReference type="Gene3D" id="2.60.120.260">
    <property type="entry name" value="Galactose-binding domain-like"/>
    <property type="match status" value="1"/>
</dbReference>
<evidence type="ECO:0000313" key="4">
    <source>
        <dbReference type="Proteomes" id="UP001597086"/>
    </source>
</evidence>
<dbReference type="Proteomes" id="UP001597086">
    <property type="component" value="Unassembled WGS sequence"/>
</dbReference>
<dbReference type="PROSITE" id="PS50853">
    <property type="entry name" value="FN3"/>
    <property type="match status" value="1"/>
</dbReference>
<dbReference type="InterPro" id="IPR026444">
    <property type="entry name" value="Secre_tail"/>
</dbReference>
<dbReference type="EMBL" id="JBHTKM010000063">
    <property type="protein sequence ID" value="MFD1016363.1"/>
    <property type="molecule type" value="Genomic_DNA"/>
</dbReference>
<organism evidence="3 4">
    <name type="scientific">Winogradskyella rapida</name>
    <dbReference type="NCBI Taxonomy" id="549701"/>
    <lineage>
        <taxon>Bacteria</taxon>
        <taxon>Pseudomonadati</taxon>
        <taxon>Bacteroidota</taxon>
        <taxon>Flavobacteriia</taxon>
        <taxon>Flavobacteriales</taxon>
        <taxon>Flavobacteriaceae</taxon>
        <taxon>Winogradskyella</taxon>
    </lineage>
</organism>
<dbReference type="Pfam" id="PF18962">
    <property type="entry name" value="Por_Secre_tail"/>
    <property type="match status" value="1"/>
</dbReference>
<feature type="non-terminal residue" evidence="3">
    <location>
        <position position="1"/>
    </location>
</feature>
<dbReference type="InterPro" id="IPR003961">
    <property type="entry name" value="FN3_dom"/>
</dbReference>
<reference evidence="4" key="1">
    <citation type="journal article" date="2019" name="Int. J. Syst. Evol. Microbiol.">
        <title>The Global Catalogue of Microorganisms (GCM) 10K type strain sequencing project: providing services to taxonomists for standard genome sequencing and annotation.</title>
        <authorList>
            <consortium name="The Broad Institute Genomics Platform"/>
            <consortium name="The Broad Institute Genome Sequencing Center for Infectious Disease"/>
            <person name="Wu L."/>
            <person name="Ma J."/>
        </authorList>
    </citation>
    <scope>NUCLEOTIDE SEQUENCE [LARGE SCALE GENOMIC DNA]</scope>
    <source>
        <strain evidence="4">CCUG 56098</strain>
    </source>
</reference>
<evidence type="ECO:0000259" key="2">
    <source>
        <dbReference type="PROSITE" id="PS50853"/>
    </source>
</evidence>
<dbReference type="SUPFAM" id="SSF49265">
    <property type="entry name" value="Fibronectin type III"/>
    <property type="match status" value="1"/>
</dbReference>
<dbReference type="InterPro" id="IPR013783">
    <property type="entry name" value="Ig-like_fold"/>
</dbReference>
<proteinExistence type="predicted"/>
<dbReference type="CDD" id="cd00063">
    <property type="entry name" value="FN3"/>
    <property type="match status" value="1"/>
</dbReference>